<dbReference type="Proteomes" id="UP001176429">
    <property type="component" value="Unassembled WGS sequence"/>
</dbReference>
<feature type="signal peptide" evidence="1">
    <location>
        <begin position="1"/>
        <end position="19"/>
    </location>
</feature>
<keyword evidence="3" id="KW-1185">Reference proteome</keyword>
<comment type="caution">
    <text evidence="2">The sequence shown here is derived from an EMBL/GenBank/DDBJ whole genome shotgun (WGS) entry which is preliminary data.</text>
</comment>
<dbReference type="RefSeq" id="WP_305007402.1">
    <property type="nucleotide sequence ID" value="NZ_JAUQSY010000009.1"/>
</dbReference>
<keyword evidence="1" id="KW-0732">Signal</keyword>
<gene>
    <name evidence="2" type="ORF">Q5H93_15050</name>
</gene>
<evidence type="ECO:0000313" key="2">
    <source>
        <dbReference type="EMBL" id="MDO7876060.1"/>
    </source>
</evidence>
<evidence type="ECO:0000313" key="3">
    <source>
        <dbReference type="Proteomes" id="UP001176429"/>
    </source>
</evidence>
<sequence>MKPLAHLLTSSFLIGFVSACEPGAEKSTISKVTPTEVYQVAALSKALPYDTLRLQQESFGGNSILFYLRHPQIPQVAKDLYLGHAEPSDDDKTLALMDSIFTKNTVTQPFYFLTLTRTMPKADGAYSEPLGIMAKEFVEQHPSRFAAYFLTEKLLTKKDFGNWAERVAMEFDISNEGHAASARAAWAKAQLNNCKSGSTAEESKLREFTELVNGWHQPD</sequence>
<evidence type="ECO:0000256" key="1">
    <source>
        <dbReference type="SAM" id="SignalP"/>
    </source>
</evidence>
<dbReference type="PROSITE" id="PS51257">
    <property type="entry name" value="PROKAR_LIPOPROTEIN"/>
    <property type="match status" value="1"/>
</dbReference>
<proteinExistence type="predicted"/>
<feature type="chain" id="PRO_5045449064" description="Lipoprotein" evidence="1">
    <location>
        <begin position="20"/>
        <end position="219"/>
    </location>
</feature>
<accession>A0ABT9BCR6</accession>
<protein>
    <recommendedName>
        <fullName evidence="4">Lipoprotein</fullName>
    </recommendedName>
</protein>
<organism evidence="2 3">
    <name type="scientific">Hymenobacter aranciens</name>
    <dbReference type="NCBI Taxonomy" id="3063996"/>
    <lineage>
        <taxon>Bacteria</taxon>
        <taxon>Pseudomonadati</taxon>
        <taxon>Bacteroidota</taxon>
        <taxon>Cytophagia</taxon>
        <taxon>Cytophagales</taxon>
        <taxon>Hymenobacteraceae</taxon>
        <taxon>Hymenobacter</taxon>
    </lineage>
</organism>
<name>A0ABT9BCR6_9BACT</name>
<evidence type="ECO:0008006" key="4">
    <source>
        <dbReference type="Google" id="ProtNLM"/>
    </source>
</evidence>
<dbReference type="EMBL" id="JAUQSY010000009">
    <property type="protein sequence ID" value="MDO7876060.1"/>
    <property type="molecule type" value="Genomic_DNA"/>
</dbReference>
<reference evidence="2" key="1">
    <citation type="submission" date="2023-07" db="EMBL/GenBank/DDBJ databases">
        <authorList>
            <person name="Kim M.K."/>
        </authorList>
    </citation>
    <scope>NUCLEOTIDE SEQUENCE</scope>
    <source>
        <strain evidence="2">ASUV-10-1</strain>
    </source>
</reference>